<organism evidence="2 3">
    <name type="scientific">Candidatus Companilactobacillus pullicola</name>
    <dbReference type="NCBI Taxonomy" id="2838523"/>
    <lineage>
        <taxon>Bacteria</taxon>
        <taxon>Bacillati</taxon>
        <taxon>Bacillota</taxon>
        <taxon>Bacilli</taxon>
        <taxon>Lactobacillales</taxon>
        <taxon>Lactobacillaceae</taxon>
        <taxon>Companilactobacillus</taxon>
    </lineage>
</organism>
<evidence type="ECO:0000313" key="2">
    <source>
        <dbReference type="EMBL" id="HIY93049.1"/>
    </source>
</evidence>
<gene>
    <name evidence="2" type="ORF">H9820_08950</name>
</gene>
<comment type="caution">
    <text evidence="2">The sequence shown here is derived from an EMBL/GenBank/DDBJ whole genome shotgun (WGS) entry which is preliminary data.</text>
</comment>
<dbReference type="EMBL" id="DXCM01000065">
    <property type="protein sequence ID" value="HIY93049.1"/>
    <property type="molecule type" value="Genomic_DNA"/>
</dbReference>
<name>A0A9D1ZNS6_9LACO</name>
<proteinExistence type="predicted"/>
<feature type="region of interest" description="Disordered" evidence="1">
    <location>
        <begin position="30"/>
        <end position="49"/>
    </location>
</feature>
<sequence length="49" mass="5416">MDEDTSKVVSVEMLPDLSLVVEYSDGTKEYTKSIFGEDTTRPDGSSNNK</sequence>
<accession>A0A9D1ZNS6</accession>
<reference evidence="2" key="2">
    <citation type="submission" date="2021-04" db="EMBL/GenBank/DDBJ databases">
        <authorList>
            <person name="Gilroy R."/>
        </authorList>
    </citation>
    <scope>NUCLEOTIDE SEQUENCE</scope>
    <source>
        <strain evidence="2">3204</strain>
    </source>
</reference>
<dbReference type="AlphaFoldDB" id="A0A9D1ZNS6"/>
<reference evidence="2" key="1">
    <citation type="journal article" date="2021" name="PeerJ">
        <title>Extensive microbial diversity within the chicken gut microbiome revealed by metagenomics and culture.</title>
        <authorList>
            <person name="Gilroy R."/>
            <person name="Ravi A."/>
            <person name="Getino M."/>
            <person name="Pursley I."/>
            <person name="Horton D.L."/>
            <person name="Alikhan N.F."/>
            <person name="Baker D."/>
            <person name="Gharbi K."/>
            <person name="Hall N."/>
            <person name="Watson M."/>
            <person name="Adriaenssens E.M."/>
            <person name="Foster-Nyarko E."/>
            <person name="Jarju S."/>
            <person name="Secka A."/>
            <person name="Antonio M."/>
            <person name="Oren A."/>
            <person name="Chaudhuri R.R."/>
            <person name="La Ragione R."/>
            <person name="Hildebrand F."/>
            <person name="Pallen M.J."/>
        </authorList>
    </citation>
    <scope>NUCLEOTIDE SEQUENCE</scope>
    <source>
        <strain evidence="2">3204</strain>
    </source>
</reference>
<evidence type="ECO:0000256" key="1">
    <source>
        <dbReference type="SAM" id="MobiDB-lite"/>
    </source>
</evidence>
<protein>
    <submittedName>
        <fullName evidence="2">Uncharacterized protein</fullName>
    </submittedName>
</protein>
<evidence type="ECO:0000313" key="3">
    <source>
        <dbReference type="Proteomes" id="UP000824013"/>
    </source>
</evidence>
<dbReference type="Proteomes" id="UP000824013">
    <property type="component" value="Unassembled WGS sequence"/>
</dbReference>